<reference evidence="4" key="1">
    <citation type="journal article" date="2019" name="Int. J. Syst. Evol. Microbiol.">
        <title>The Global Catalogue of Microorganisms (GCM) 10K type strain sequencing project: providing services to taxonomists for standard genome sequencing and annotation.</title>
        <authorList>
            <consortium name="The Broad Institute Genomics Platform"/>
            <consortium name="The Broad Institute Genome Sequencing Center for Infectious Disease"/>
            <person name="Wu L."/>
            <person name="Ma J."/>
        </authorList>
    </citation>
    <scope>NUCLEOTIDE SEQUENCE [LARGE SCALE GENOMIC DNA]</scope>
    <source>
        <strain evidence="4">ICMP 6774ER</strain>
    </source>
</reference>
<dbReference type="EMBL" id="JBHUFV010000028">
    <property type="protein sequence ID" value="MFD1933350.1"/>
    <property type="molecule type" value="Genomic_DNA"/>
</dbReference>
<name>A0ABW4SUQ7_9ACTN</name>
<sequence>MRIDAHQHFWELARRPQPWLDGPETTRIRRDFTPEDLAPETKGAGIDKTILVQVLPDVTETREFLATAAATELVAGVVGWADLTDPQLPETLASLCEGPGGELLVGIRHLVQGEPDDDWLNRPDVRRGLGAVAETGLAYDLLTLPRQLPAAITTARALSDLTFVLDHLSKPAIATGELEPWASLIGELAAEPNVFCKLSGMVTEAKKQWRIEDLRPYTEVVIEAYGPKRIMFGSDWPVCLLQASYAEVVSAGEELTRHLTAAETAEIFGGTAHRAYRLGKHGS</sequence>
<dbReference type="Proteomes" id="UP001597368">
    <property type="component" value="Unassembled WGS sequence"/>
</dbReference>
<dbReference type="SUPFAM" id="SSF51556">
    <property type="entry name" value="Metallo-dependent hydrolases"/>
    <property type="match status" value="1"/>
</dbReference>
<dbReference type="InterPro" id="IPR032466">
    <property type="entry name" value="Metal_Hydrolase"/>
</dbReference>
<accession>A0ABW4SUQ7</accession>
<comment type="caution">
    <text evidence="3">The sequence shown here is derived from an EMBL/GenBank/DDBJ whole genome shotgun (WGS) entry which is preliminary data.</text>
</comment>
<organism evidence="3 4">
    <name type="scientific">Nonomuraea mangrovi</name>
    <dbReference type="NCBI Taxonomy" id="2316207"/>
    <lineage>
        <taxon>Bacteria</taxon>
        <taxon>Bacillati</taxon>
        <taxon>Actinomycetota</taxon>
        <taxon>Actinomycetes</taxon>
        <taxon>Streptosporangiales</taxon>
        <taxon>Streptosporangiaceae</taxon>
        <taxon>Nonomuraea</taxon>
    </lineage>
</organism>
<evidence type="ECO:0000313" key="3">
    <source>
        <dbReference type="EMBL" id="MFD1933350.1"/>
    </source>
</evidence>
<feature type="domain" description="Amidohydrolase-related" evidence="2">
    <location>
        <begin position="3"/>
        <end position="278"/>
    </location>
</feature>
<keyword evidence="4" id="KW-1185">Reference proteome</keyword>
<evidence type="ECO:0000259" key="2">
    <source>
        <dbReference type="Pfam" id="PF04909"/>
    </source>
</evidence>
<evidence type="ECO:0000313" key="4">
    <source>
        <dbReference type="Proteomes" id="UP001597368"/>
    </source>
</evidence>
<dbReference type="InterPro" id="IPR006680">
    <property type="entry name" value="Amidohydro-rel"/>
</dbReference>
<protein>
    <submittedName>
        <fullName evidence="3">Amidohydrolase family protein</fullName>
    </submittedName>
</protein>
<dbReference type="InterPro" id="IPR052350">
    <property type="entry name" value="Metallo-dep_Lactonases"/>
</dbReference>
<dbReference type="RefSeq" id="WP_379573394.1">
    <property type="nucleotide sequence ID" value="NZ_JBHUFV010000028.1"/>
</dbReference>
<dbReference type="PANTHER" id="PTHR43569">
    <property type="entry name" value="AMIDOHYDROLASE"/>
    <property type="match status" value="1"/>
</dbReference>
<evidence type="ECO:0000256" key="1">
    <source>
        <dbReference type="ARBA" id="ARBA00038310"/>
    </source>
</evidence>
<dbReference type="Gene3D" id="3.20.20.140">
    <property type="entry name" value="Metal-dependent hydrolases"/>
    <property type="match status" value="1"/>
</dbReference>
<dbReference type="Pfam" id="PF04909">
    <property type="entry name" value="Amidohydro_2"/>
    <property type="match status" value="1"/>
</dbReference>
<dbReference type="PANTHER" id="PTHR43569:SF2">
    <property type="entry name" value="AMIDOHYDROLASE-RELATED DOMAIN-CONTAINING PROTEIN"/>
    <property type="match status" value="1"/>
</dbReference>
<gene>
    <name evidence="3" type="ORF">ACFSKW_17930</name>
</gene>
<comment type="similarity">
    <text evidence="1">Belongs to the metallo-dependent hydrolases superfamily.</text>
</comment>
<proteinExistence type="inferred from homology"/>